<dbReference type="OrthoDB" id="2746at2759"/>
<gene>
    <name evidence="4" type="primary">CIAO2A</name>
    <name evidence="4" type="ORF">OS493_002592</name>
</gene>
<evidence type="ECO:0000313" key="5">
    <source>
        <dbReference type="Proteomes" id="UP001163046"/>
    </source>
</evidence>
<dbReference type="SUPFAM" id="SSF117916">
    <property type="entry name" value="Fe-S cluster assembly (FSCA) domain-like"/>
    <property type="match status" value="1"/>
</dbReference>
<dbReference type="Gene3D" id="3.30.300.130">
    <property type="entry name" value="Fe-S cluster assembly (FSCA)"/>
    <property type="match status" value="1"/>
</dbReference>
<comment type="similarity">
    <text evidence="1">Belongs to the MIP18 family.</text>
</comment>
<reference evidence="4" key="1">
    <citation type="submission" date="2023-01" db="EMBL/GenBank/DDBJ databases">
        <title>Genome assembly of the deep-sea coral Lophelia pertusa.</title>
        <authorList>
            <person name="Herrera S."/>
            <person name="Cordes E."/>
        </authorList>
    </citation>
    <scope>NUCLEOTIDE SEQUENCE</scope>
    <source>
        <strain evidence="4">USNM1676648</strain>
        <tissue evidence="4">Polyp</tissue>
    </source>
</reference>
<dbReference type="InterPro" id="IPR034904">
    <property type="entry name" value="FSCA_dom_sf"/>
</dbReference>
<comment type="caution">
    <text evidence="4">The sequence shown here is derived from an EMBL/GenBank/DDBJ whole genome shotgun (WGS) entry which is preliminary data.</text>
</comment>
<accession>A0A9W9YT77</accession>
<dbReference type="Proteomes" id="UP001163046">
    <property type="component" value="Unassembled WGS sequence"/>
</dbReference>
<protein>
    <submittedName>
        <fullName evidence="4">Cytosolic iron-sulfur assembly component 2A</fullName>
    </submittedName>
</protein>
<keyword evidence="5" id="KW-1185">Reference proteome</keyword>
<dbReference type="PANTHER" id="PTHR12377">
    <property type="entry name" value="CYTOSOLIC IRON-SULFUR ASSEMBLY COMPONENT 2B-RELATED"/>
    <property type="match status" value="1"/>
</dbReference>
<dbReference type="AlphaFoldDB" id="A0A9W9YT77"/>
<name>A0A9W9YT77_9CNID</name>
<organism evidence="4 5">
    <name type="scientific">Desmophyllum pertusum</name>
    <dbReference type="NCBI Taxonomy" id="174260"/>
    <lineage>
        <taxon>Eukaryota</taxon>
        <taxon>Metazoa</taxon>
        <taxon>Cnidaria</taxon>
        <taxon>Anthozoa</taxon>
        <taxon>Hexacorallia</taxon>
        <taxon>Scleractinia</taxon>
        <taxon>Caryophylliina</taxon>
        <taxon>Caryophylliidae</taxon>
        <taxon>Desmophyllum</taxon>
    </lineage>
</organism>
<dbReference type="FunFam" id="3.30.300.130:FF:000004">
    <property type="entry name" value="cytosolic iron-sulfur assembly component 2A"/>
    <property type="match status" value="1"/>
</dbReference>
<feature type="domain" description="MIP18 family-like" evidence="3">
    <location>
        <begin position="22"/>
        <end position="93"/>
    </location>
</feature>
<dbReference type="Gene3D" id="6.10.250.1280">
    <property type="match status" value="1"/>
</dbReference>
<dbReference type="InterPro" id="IPR002744">
    <property type="entry name" value="MIP18-like"/>
</dbReference>
<evidence type="ECO:0000256" key="1">
    <source>
        <dbReference type="ARBA" id="ARBA00010381"/>
    </source>
</evidence>
<proteinExistence type="inferred from homology"/>
<keyword evidence="2" id="KW-0159">Chromosome partition</keyword>
<sequence length="144" mass="16493">MSEYKDSSTVSEDCSDNLVLVQEVFDLVKDIRDPELPQTLEELNVIEEDFIKIDKIDDDEYSIKIEFKPTVPHCSLATLIGLCLRVKLERSLPYRFKLDIFLSKGTHSTEDEINKQINDKERIAAAMENPSLKKIVEECIADEG</sequence>
<dbReference type="Pfam" id="PF01883">
    <property type="entry name" value="FeS_assembly_P"/>
    <property type="match status" value="1"/>
</dbReference>
<dbReference type="EMBL" id="MU827302">
    <property type="protein sequence ID" value="KAJ7365870.1"/>
    <property type="molecule type" value="Genomic_DNA"/>
</dbReference>
<dbReference type="GO" id="GO:0051604">
    <property type="term" value="P:protein maturation"/>
    <property type="evidence" value="ECO:0007669"/>
    <property type="project" value="InterPro"/>
</dbReference>
<evidence type="ECO:0000256" key="2">
    <source>
        <dbReference type="ARBA" id="ARBA00022829"/>
    </source>
</evidence>
<evidence type="ECO:0000313" key="4">
    <source>
        <dbReference type="EMBL" id="KAJ7365870.1"/>
    </source>
</evidence>
<evidence type="ECO:0000259" key="3">
    <source>
        <dbReference type="Pfam" id="PF01883"/>
    </source>
</evidence>
<dbReference type="GO" id="GO:0007059">
    <property type="term" value="P:chromosome segregation"/>
    <property type="evidence" value="ECO:0007669"/>
    <property type="project" value="UniProtKB-KW"/>
</dbReference>
<dbReference type="InterPro" id="IPR039796">
    <property type="entry name" value="MIP18"/>
</dbReference>
<dbReference type="PANTHER" id="PTHR12377:SF2">
    <property type="entry name" value="CYTOSOLIC IRON-SULFUR ASSEMBLY COMPONENT 2A"/>
    <property type="match status" value="1"/>
</dbReference>